<evidence type="ECO:0000256" key="3">
    <source>
        <dbReference type="ARBA" id="ARBA00022448"/>
    </source>
</evidence>
<sequence length="246" mass="28495">MSNVFKWNEPTHVKKVIQLKSVNQTYNKQEVNEPDLDEMNRQAQEQIGSAKKEAQKIIDEAKNEADSIHKKITEQSNQLFEESKRNGFNEGYQKGLEEAKTEYEEHIQNAQKMVELTKDEYHSLIKSSDRDILRIALSCTEKIIHKHLEEDTSQFFEIVRSTIKETIEHSEVTIKVSPNDYGLVLEHKEQLKQMFPREVLLTIFPDSSLQEQSCIVETPIGIIDASVDTQLQQMTEKISNLYKGVE</sequence>
<keyword evidence="10" id="KW-0969">Cilium</keyword>
<evidence type="ECO:0000256" key="4">
    <source>
        <dbReference type="ARBA" id="ARBA00022795"/>
    </source>
</evidence>
<name>A0ABW5Q8T5_9BACI</name>
<evidence type="ECO:0000256" key="7">
    <source>
        <dbReference type="NCBIfam" id="TIGR03825"/>
    </source>
</evidence>
<comment type="caution">
    <text evidence="10">The sequence shown here is derived from an EMBL/GenBank/DDBJ whole genome shotgun (WGS) entry which is preliminary data.</text>
</comment>
<dbReference type="InterPro" id="IPR051472">
    <property type="entry name" value="T3SS_Stator/FliH"/>
</dbReference>
<evidence type="ECO:0000313" key="10">
    <source>
        <dbReference type="EMBL" id="MFD2638272.1"/>
    </source>
</evidence>
<dbReference type="InterPro" id="IPR022524">
    <property type="entry name" value="FliH_Bacilli"/>
</dbReference>
<evidence type="ECO:0000313" key="11">
    <source>
        <dbReference type="Proteomes" id="UP001597452"/>
    </source>
</evidence>
<evidence type="ECO:0000256" key="6">
    <source>
        <dbReference type="ARBA" id="ARBA00023225"/>
    </source>
</evidence>
<keyword evidence="11" id="KW-1185">Reference proteome</keyword>
<keyword evidence="3" id="KW-0813">Transport</keyword>
<protein>
    <recommendedName>
        <fullName evidence="7">Flagellar assembly protein FliH</fullName>
    </recommendedName>
</protein>
<feature type="coiled-coil region" evidence="8">
    <location>
        <begin position="40"/>
        <end position="120"/>
    </location>
</feature>
<keyword evidence="6" id="KW-1006">Bacterial flagellum protein export</keyword>
<comment type="function">
    <text evidence="1">Needed for flagellar regrowth and assembly.</text>
</comment>
<dbReference type="RefSeq" id="WP_054751507.1">
    <property type="nucleotide sequence ID" value="NZ_JBHUMZ010000016.1"/>
</dbReference>
<dbReference type="PANTHER" id="PTHR34982">
    <property type="entry name" value="YOP PROTEINS TRANSLOCATION PROTEIN L"/>
    <property type="match status" value="1"/>
</dbReference>
<dbReference type="Pfam" id="PF02108">
    <property type="entry name" value="FliH"/>
    <property type="match status" value="1"/>
</dbReference>
<dbReference type="EMBL" id="JBHUMZ010000016">
    <property type="protein sequence ID" value="MFD2638272.1"/>
    <property type="molecule type" value="Genomic_DNA"/>
</dbReference>
<proteinExistence type="inferred from homology"/>
<dbReference type="Proteomes" id="UP001597452">
    <property type="component" value="Unassembled WGS sequence"/>
</dbReference>
<gene>
    <name evidence="10" type="primary">fliH</name>
    <name evidence="10" type="ORF">ACFSW4_05305</name>
</gene>
<evidence type="ECO:0000256" key="2">
    <source>
        <dbReference type="ARBA" id="ARBA00006602"/>
    </source>
</evidence>
<organism evidence="10 11">
    <name type="scientific">Piscibacillus salipiscarius</name>
    <dbReference type="NCBI Taxonomy" id="299480"/>
    <lineage>
        <taxon>Bacteria</taxon>
        <taxon>Bacillati</taxon>
        <taxon>Bacillota</taxon>
        <taxon>Bacilli</taxon>
        <taxon>Bacillales</taxon>
        <taxon>Bacillaceae</taxon>
        <taxon>Piscibacillus</taxon>
    </lineage>
</organism>
<keyword evidence="10" id="KW-0282">Flagellum</keyword>
<dbReference type="PANTHER" id="PTHR34982:SF1">
    <property type="entry name" value="FLAGELLAR ASSEMBLY PROTEIN FLIH"/>
    <property type="match status" value="1"/>
</dbReference>
<evidence type="ECO:0000259" key="9">
    <source>
        <dbReference type="Pfam" id="PF02108"/>
    </source>
</evidence>
<keyword evidence="10" id="KW-0966">Cell projection</keyword>
<keyword evidence="5" id="KW-0653">Protein transport</keyword>
<comment type="similarity">
    <text evidence="2">Belongs to the FliH family.</text>
</comment>
<feature type="domain" description="Flagellar assembly protein FliH/Type III secretion system HrpE" evidence="9">
    <location>
        <begin position="105"/>
        <end position="233"/>
    </location>
</feature>
<evidence type="ECO:0000256" key="8">
    <source>
        <dbReference type="SAM" id="Coils"/>
    </source>
</evidence>
<evidence type="ECO:0000256" key="5">
    <source>
        <dbReference type="ARBA" id="ARBA00022927"/>
    </source>
</evidence>
<keyword evidence="8" id="KW-0175">Coiled coil</keyword>
<keyword evidence="4" id="KW-1005">Bacterial flagellum biogenesis</keyword>
<evidence type="ECO:0000256" key="1">
    <source>
        <dbReference type="ARBA" id="ARBA00003041"/>
    </source>
</evidence>
<accession>A0ABW5Q8T5</accession>
<dbReference type="InterPro" id="IPR018035">
    <property type="entry name" value="Flagellar_FliH/T3SS_HrpE"/>
</dbReference>
<dbReference type="NCBIfam" id="TIGR03825">
    <property type="entry name" value="FliH_bacil"/>
    <property type="match status" value="1"/>
</dbReference>
<reference evidence="11" key="1">
    <citation type="journal article" date="2019" name="Int. J. Syst. Evol. Microbiol.">
        <title>The Global Catalogue of Microorganisms (GCM) 10K type strain sequencing project: providing services to taxonomists for standard genome sequencing and annotation.</title>
        <authorList>
            <consortium name="The Broad Institute Genomics Platform"/>
            <consortium name="The Broad Institute Genome Sequencing Center for Infectious Disease"/>
            <person name="Wu L."/>
            <person name="Ma J."/>
        </authorList>
    </citation>
    <scope>NUCLEOTIDE SEQUENCE [LARGE SCALE GENOMIC DNA]</scope>
    <source>
        <strain evidence="11">TISTR 1571</strain>
    </source>
</reference>